<dbReference type="Proteomes" id="UP000829398">
    <property type="component" value="Chromosome 9"/>
</dbReference>
<protein>
    <submittedName>
        <fullName evidence="1">Peter Pan-like protein</fullName>
    </submittedName>
</protein>
<proteinExistence type="predicted"/>
<reference evidence="2" key="1">
    <citation type="journal article" date="2023" name="Hortic. Res.">
        <title>A chromosome-level phased genome enabling allele-level studies in sweet orange: a case study on citrus Huanglongbing tolerance.</title>
        <authorList>
            <person name="Wu B."/>
            <person name="Yu Q."/>
            <person name="Deng Z."/>
            <person name="Duan Y."/>
            <person name="Luo F."/>
            <person name="Gmitter F. Jr."/>
        </authorList>
    </citation>
    <scope>NUCLEOTIDE SEQUENCE [LARGE SCALE GENOMIC DNA]</scope>
    <source>
        <strain evidence="2">cv. Valencia</strain>
    </source>
</reference>
<sequence>MGATHFLILSKTEAAPYLRVASAPRGPNLTLQVNLSAYQRIVLLNYNKKIQNSLILGIILLDYNLAGCGSESEADGEAATVALGSDLGRVIRASTKSAVRLQEIGRTVFW</sequence>
<organism evidence="1 2">
    <name type="scientific">Citrus sinensis</name>
    <name type="common">Sweet orange</name>
    <name type="synonym">Citrus aurantium var. sinensis</name>
    <dbReference type="NCBI Taxonomy" id="2711"/>
    <lineage>
        <taxon>Eukaryota</taxon>
        <taxon>Viridiplantae</taxon>
        <taxon>Streptophyta</taxon>
        <taxon>Embryophyta</taxon>
        <taxon>Tracheophyta</taxon>
        <taxon>Spermatophyta</taxon>
        <taxon>Magnoliopsida</taxon>
        <taxon>eudicotyledons</taxon>
        <taxon>Gunneridae</taxon>
        <taxon>Pentapetalae</taxon>
        <taxon>rosids</taxon>
        <taxon>malvids</taxon>
        <taxon>Sapindales</taxon>
        <taxon>Rutaceae</taxon>
        <taxon>Aurantioideae</taxon>
        <taxon>Citrus</taxon>
    </lineage>
</organism>
<evidence type="ECO:0000313" key="2">
    <source>
        <dbReference type="Proteomes" id="UP000829398"/>
    </source>
</evidence>
<keyword evidence="2" id="KW-1185">Reference proteome</keyword>
<accession>A0ACB8I1Z8</accession>
<evidence type="ECO:0000313" key="1">
    <source>
        <dbReference type="EMBL" id="KAH9681041.1"/>
    </source>
</evidence>
<dbReference type="EMBL" id="CM039178">
    <property type="protein sequence ID" value="KAH9681041.1"/>
    <property type="molecule type" value="Genomic_DNA"/>
</dbReference>
<gene>
    <name evidence="1" type="ORF">KPL71_026787</name>
</gene>
<comment type="caution">
    <text evidence="1">The sequence shown here is derived from an EMBL/GenBank/DDBJ whole genome shotgun (WGS) entry which is preliminary data.</text>
</comment>
<name>A0ACB8I1Z8_CITSI</name>